<keyword evidence="12 16" id="KW-0406">Ion transport</keyword>
<dbReference type="AlphaFoldDB" id="A0A3D5QE14"/>
<dbReference type="Pfam" id="PF04205">
    <property type="entry name" value="FMN_bind"/>
    <property type="match status" value="1"/>
</dbReference>
<comment type="catalytic activity">
    <reaction evidence="16 17">
        <text>a ubiquinone + n Na(+)(in) + NADH + H(+) = a ubiquinol + n Na(+)(out) + NAD(+)</text>
        <dbReference type="Rhea" id="RHEA:47748"/>
        <dbReference type="Rhea" id="RHEA-COMP:9565"/>
        <dbReference type="Rhea" id="RHEA-COMP:9566"/>
        <dbReference type="ChEBI" id="CHEBI:15378"/>
        <dbReference type="ChEBI" id="CHEBI:16389"/>
        <dbReference type="ChEBI" id="CHEBI:17976"/>
        <dbReference type="ChEBI" id="CHEBI:29101"/>
        <dbReference type="ChEBI" id="CHEBI:57540"/>
        <dbReference type="ChEBI" id="CHEBI:57945"/>
        <dbReference type="EC" id="7.2.1.1"/>
    </reaction>
</comment>
<dbReference type="GO" id="GO:0016655">
    <property type="term" value="F:oxidoreductase activity, acting on NAD(P)H, quinone or similar compound as acceptor"/>
    <property type="evidence" value="ECO:0007669"/>
    <property type="project" value="UniProtKB-UniRule"/>
</dbReference>
<comment type="similarity">
    <text evidence="16 17">Belongs to the NqrC family.</text>
</comment>
<evidence type="ECO:0000256" key="5">
    <source>
        <dbReference type="ARBA" id="ARBA00022630"/>
    </source>
</evidence>
<dbReference type="GO" id="GO:0005886">
    <property type="term" value="C:plasma membrane"/>
    <property type="evidence" value="ECO:0007669"/>
    <property type="project" value="UniProtKB-SubCell"/>
</dbReference>
<dbReference type="GO" id="GO:0006814">
    <property type="term" value="P:sodium ion transport"/>
    <property type="evidence" value="ECO:0007669"/>
    <property type="project" value="UniProtKB-UniRule"/>
</dbReference>
<evidence type="ECO:0000256" key="2">
    <source>
        <dbReference type="ARBA" id="ARBA00022475"/>
    </source>
</evidence>
<keyword evidence="3" id="KW-0997">Cell inner membrane</keyword>
<comment type="function">
    <text evidence="16">NQR complex catalyzes the reduction of ubiquinone-1 to ubiquinol by two successive reactions, coupled with the transport of Na(+) ions from the cytoplasm to the periplasm. NqrA to NqrE are probably involved in the second step, the conversion of ubisemiquinone to ubiquinol.</text>
</comment>
<evidence type="ECO:0000256" key="7">
    <source>
        <dbReference type="ARBA" id="ARBA00022692"/>
    </source>
</evidence>
<evidence type="ECO:0000256" key="16">
    <source>
        <dbReference type="HAMAP-Rule" id="MF_00427"/>
    </source>
</evidence>
<evidence type="ECO:0000256" key="10">
    <source>
        <dbReference type="ARBA" id="ARBA00023027"/>
    </source>
</evidence>
<organism evidence="19 20">
    <name type="scientific">Flexistipes sinusarabici</name>
    <dbReference type="NCBI Taxonomy" id="2352"/>
    <lineage>
        <taxon>Bacteria</taxon>
        <taxon>Pseudomonadati</taxon>
        <taxon>Deferribacterota</taxon>
        <taxon>Deferribacteres</taxon>
        <taxon>Deferribacterales</taxon>
        <taxon>Flexistipitaceae</taxon>
        <taxon>Flexistipes</taxon>
    </lineage>
</organism>
<reference evidence="19 20" key="1">
    <citation type="journal article" date="2018" name="Nat. Biotechnol.">
        <title>A standardized bacterial taxonomy based on genome phylogeny substantially revises the tree of life.</title>
        <authorList>
            <person name="Parks D.H."/>
            <person name="Chuvochina M."/>
            <person name="Waite D.W."/>
            <person name="Rinke C."/>
            <person name="Skarshewski A."/>
            <person name="Chaumeil P.A."/>
            <person name="Hugenholtz P."/>
        </authorList>
    </citation>
    <scope>NUCLEOTIDE SEQUENCE [LARGE SCALE GENOMIC DNA]</scope>
    <source>
        <strain evidence="19">UBA8672</strain>
    </source>
</reference>
<protein>
    <recommendedName>
        <fullName evidence="16 17">Na(+)-translocating NADH-quinone reductase subunit C</fullName>
        <shortName evidence="16 17">Na(+)-NQR subunit C</shortName>
        <shortName evidence="16 17">Na(+)-translocating NQR subunit C</shortName>
        <ecNumber evidence="16 17">7.2.1.1</ecNumber>
    </recommendedName>
    <alternativeName>
        <fullName evidence="16 17">NQR complex subunit C</fullName>
    </alternativeName>
    <alternativeName>
        <fullName evidence="16 17">NQR-1 subunit C</fullName>
    </alternativeName>
</protein>
<sequence>MKRESDLRIFVVALSLAVVCSVVVSVTAVMLQPIQAKNATINRNRNVLIACGEYNPKVSIKEAFKNIRIGFVKLGTAEFVESDDLSDFYRNFQQISSSPETSVNLPEKLPNIGYPSVPKRMPAYILQNENGQVSKVVIMVYGKGLWSTLYGFLSVKSDGRTVQGLTFYQHGETPGLGGKVDNKDWKQQWNGKKLYGKSGNVLISVIKGNVDQTAESAQYKVDGLSGATMTTNGVDNLIKFWVSDFAYGTFLKSLSSTRGK</sequence>
<proteinExistence type="inferred from homology"/>
<dbReference type="HAMAP" id="MF_00427">
    <property type="entry name" value="NqrC"/>
    <property type="match status" value="1"/>
</dbReference>
<evidence type="ECO:0000313" key="19">
    <source>
        <dbReference type="EMBL" id="HCW93973.1"/>
    </source>
</evidence>
<evidence type="ECO:0000256" key="1">
    <source>
        <dbReference type="ARBA" id="ARBA00022448"/>
    </source>
</evidence>
<evidence type="ECO:0000256" key="4">
    <source>
        <dbReference type="ARBA" id="ARBA00022553"/>
    </source>
</evidence>
<keyword evidence="8 16" id="KW-1278">Translocase</keyword>
<keyword evidence="7 16" id="KW-0812">Transmembrane</keyword>
<comment type="subunit">
    <text evidence="16 17">Composed of six subunits; NqrA, NqrB, NqrC, NqrD, NqrE and NqrF.</text>
</comment>
<evidence type="ECO:0000256" key="3">
    <source>
        <dbReference type="ARBA" id="ARBA00022519"/>
    </source>
</evidence>
<gene>
    <name evidence="16" type="primary">nqrC</name>
    <name evidence="19" type="ORF">DHM44_09860</name>
</gene>
<comment type="cofactor">
    <cofactor evidence="16 17">
        <name>FMN</name>
        <dbReference type="ChEBI" id="CHEBI:58210"/>
    </cofactor>
</comment>
<keyword evidence="2 16" id="KW-1003">Cell membrane</keyword>
<evidence type="ECO:0000256" key="11">
    <source>
        <dbReference type="ARBA" id="ARBA00023053"/>
    </source>
</evidence>
<dbReference type="GO" id="GO:0010181">
    <property type="term" value="F:FMN binding"/>
    <property type="evidence" value="ECO:0007669"/>
    <property type="project" value="UniProtKB-UniRule"/>
</dbReference>
<evidence type="ECO:0000256" key="8">
    <source>
        <dbReference type="ARBA" id="ARBA00022967"/>
    </source>
</evidence>
<dbReference type="PANTHER" id="PTHR37838:SF1">
    <property type="entry name" value="NA(+)-TRANSLOCATING NADH-QUINONE REDUCTASE SUBUNIT C"/>
    <property type="match status" value="1"/>
</dbReference>
<keyword evidence="13 16" id="KW-0830">Ubiquinone</keyword>
<evidence type="ECO:0000256" key="17">
    <source>
        <dbReference type="PIRNR" id="PIRNR009437"/>
    </source>
</evidence>
<dbReference type="PANTHER" id="PTHR37838">
    <property type="entry name" value="NA(+)-TRANSLOCATING NADH-QUINONE REDUCTASE SUBUNIT C"/>
    <property type="match status" value="1"/>
</dbReference>
<evidence type="ECO:0000256" key="9">
    <source>
        <dbReference type="ARBA" id="ARBA00022989"/>
    </source>
</evidence>
<keyword evidence="10 16" id="KW-0520">NAD</keyword>
<dbReference type="InterPro" id="IPR010204">
    <property type="entry name" value="NqrC"/>
</dbReference>
<keyword evidence="1 16" id="KW-0813">Transport</keyword>
<evidence type="ECO:0000256" key="14">
    <source>
        <dbReference type="ARBA" id="ARBA00023136"/>
    </source>
</evidence>
<comment type="caution">
    <text evidence="19">The sequence shown here is derived from an EMBL/GenBank/DDBJ whole genome shotgun (WGS) entry which is preliminary data.</text>
</comment>
<evidence type="ECO:0000313" key="20">
    <source>
        <dbReference type="Proteomes" id="UP000262325"/>
    </source>
</evidence>
<evidence type="ECO:0000256" key="6">
    <source>
        <dbReference type="ARBA" id="ARBA00022643"/>
    </source>
</evidence>
<name>A0A3D5QE14_FLESI</name>
<feature type="domain" description="FMN-binding" evidence="18">
    <location>
        <begin position="144"/>
        <end position="245"/>
    </location>
</feature>
<feature type="modified residue" description="FMN phosphoryl threonine" evidence="16">
    <location>
        <position position="228"/>
    </location>
</feature>
<evidence type="ECO:0000259" key="18">
    <source>
        <dbReference type="SMART" id="SM00900"/>
    </source>
</evidence>
<keyword evidence="6 16" id="KW-0288">FMN</keyword>
<accession>A0A3D5QE14</accession>
<keyword evidence="14 16" id="KW-0472">Membrane</keyword>
<dbReference type="NCBIfam" id="NF003749">
    <property type="entry name" value="PRK05346.1-5"/>
    <property type="match status" value="1"/>
</dbReference>
<dbReference type="EMBL" id="DPPF01000210">
    <property type="protein sequence ID" value="HCW93973.1"/>
    <property type="molecule type" value="Genomic_DNA"/>
</dbReference>
<keyword evidence="11 16" id="KW-0915">Sodium</keyword>
<dbReference type="SMART" id="SM00900">
    <property type="entry name" value="FMN_bind"/>
    <property type="match status" value="1"/>
</dbReference>
<keyword evidence="9 16" id="KW-1133">Transmembrane helix</keyword>
<dbReference type="NCBIfam" id="TIGR01938">
    <property type="entry name" value="nqrC"/>
    <property type="match status" value="1"/>
</dbReference>
<comment type="subcellular location">
    <subcellularLocation>
        <location evidence="16">Cell membrane</location>
        <topology evidence="16">Single-pass membrane protein</topology>
    </subcellularLocation>
</comment>
<dbReference type="PIRSF" id="PIRSF009437">
    <property type="entry name" value="NQR-1_subunit_C"/>
    <property type="match status" value="1"/>
</dbReference>
<dbReference type="InterPro" id="IPR007329">
    <property type="entry name" value="FMN-bd"/>
</dbReference>
<keyword evidence="4 16" id="KW-0597">Phosphoprotein</keyword>
<dbReference type="Proteomes" id="UP000262325">
    <property type="component" value="Unassembled WGS sequence"/>
</dbReference>
<evidence type="ECO:0000256" key="13">
    <source>
        <dbReference type="ARBA" id="ARBA00023075"/>
    </source>
</evidence>
<evidence type="ECO:0000256" key="15">
    <source>
        <dbReference type="ARBA" id="ARBA00023201"/>
    </source>
</evidence>
<keyword evidence="5 16" id="KW-0285">Flavoprotein</keyword>
<dbReference type="EC" id="7.2.1.1" evidence="16 17"/>
<comment type="caution">
    <text evidence="16">Lacks conserved residue(s) required for the propagation of feature annotation.</text>
</comment>
<keyword evidence="15 16" id="KW-0739">Sodium transport</keyword>
<evidence type="ECO:0000256" key="12">
    <source>
        <dbReference type="ARBA" id="ARBA00023065"/>
    </source>
</evidence>